<dbReference type="AlphaFoldDB" id="A0A0R0J739"/>
<organism evidence="2">
    <name type="scientific">Glycine max</name>
    <name type="common">Soybean</name>
    <name type="synonym">Glycine hispida</name>
    <dbReference type="NCBI Taxonomy" id="3847"/>
    <lineage>
        <taxon>Eukaryota</taxon>
        <taxon>Viridiplantae</taxon>
        <taxon>Streptophyta</taxon>
        <taxon>Embryophyta</taxon>
        <taxon>Tracheophyta</taxon>
        <taxon>Spermatophyta</taxon>
        <taxon>Magnoliopsida</taxon>
        <taxon>eudicotyledons</taxon>
        <taxon>Gunneridae</taxon>
        <taxon>Pentapetalae</taxon>
        <taxon>rosids</taxon>
        <taxon>fabids</taxon>
        <taxon>Fabales</taxon>
        <taxon>Fabaceae</taxon>
        <taxon>Papilionoideae</taxon>
        <taxon>50 kb inversion clade</taxon>
        <taxon>NPAAA clade</taxon>
        <taxon>indigoferoid/millettioid clade</taxon>
        <taxon>Phaseoleae</taxon>
        <taxon>Glycine</taxon>
        <taxon>Glycine subgen. Soja</taxon>
    </lineage>
</organism>
<dbReference type="PANTHER" id="PTHR45023:SF4">
    <property type="entry name" value="GLYCINE-RICH PROTEIN-RELATED"/>
    <property type="match status" value="1"/>
</dbReference>
<dbReference type="SMR" id="A0A0R0J739"/>
<reference evidence="2 3" key="1">
    <citation type="journal article" date="2010" name="Nature">
        <title>Genome sequence of the palaeopolyploid soybean.</title>
        <authorList>
            <person name="Schmutz J."/>
            <person name="Cannon S.B."/>
            <person name="Schlueter J."/>
            <person name="Ma J."/>
            <person name="Mitros T."/>
            <person name="Nelson W."/>
            <person name="Hyten D.L."/>
            <person name="Song Q."/>
            <person name="Thelen J.J."/>
            <person name="Cheng J."/>
            <person name="Xu D."/>
            <person name="Hellsten U."/>
            <person name="May G.D."/>
            <person name="Yu Y."/>
            <person name="Sakurai T."/>
            <person name="Umezawa T."/>
            <person name="Bhattacharyya M.K."/>
            <person name="Sandhu D."/>
            <person name="Valliyodan B."/>
            <person name="Lindquist E."/>
            <person name="Peto M."/>
            <person name="Grant D."/>
            <person name="Shu S."/>
            <person name="Goodstein D."/>
            <person name="Barry K."/>
            <person name="Futrell-Griggs M."/>
            <person name="Abernathy B."/>
            <person name="Du J."/>
            <person name="Tian Z."/>
            <person name="Zhu L."/>
            <person name="Gill N."/>
            <person name="Joshi T."/>
            <person name="Libault M."/>
            <person name="Sethuraman A."/>
            <person name="Zhang X.-C."/>
            <person name="Shinozaki K."/>
            <person name="Nguyen H.T."/>
            <person name="Wing R.A."/>
            <person name="Cregan P."/>
            <person name="Specht J."/>
            <person name="Grimwood J."/>
            <person name="Rokhsar D."/>
            <person name="Stacey G."/>
            <person name="Shoemaker R.C."/>
            <person name="Jackson S.A."/>
        </authorList>
    </citation>
    <scope>NUCLEOTIDE SEQUENCE</scope>
    <source>
        <strain evidence="3">cv. Williams 82</strain>
        <tissue evidence="2">Callus</tissue>
    </source>
</reference>
<reference evidence="2" key="3">
    <citation type="submission" date="2018-07" db="EMBL/GenBank/DDBJ databases">
        <title>WGS assembly of Glycine max.</title>
        <authorList>
            <person name="Schmutz J."/>
            <person name="Cannon S."/>
            <person name="Schlueter J."/>
            <person name="Ma J."/>
            <person name="Mitros T."/>
            <person name="Nelson W."/>
            <person name="Hyten D."/>
            <person name="Song Q."/>
            <person name="Thelen J."/>
            <person name="Cheng J."/>
            <person name="Xu D."/>
            <person name="Hellsten U."/>
            <person name="May G."/>
            <person name="Yu Y."/>
            <person name="Sakurai T."/>
            <person name="Umezawa T."/>
            <person name="Bhattacharyya M."/>
            <person name="Sandhu D."/>
            <person name="Valliyodan B."/>
            <person name="Lindquist E."/>
            <person name="Peto M."/>
            <person name="Grant D."/>
            <person name="Shu S."/>
            <person name="Goodstein D."/>
            <person name="Barry K."/>
            <person name="Futrell-Griggs M."/>
            <person name="Abernathy B."/>
            <person name="Du J."/>
            <person name="Tian Z."/>
            <person name="Zhu L."/>
            <person name="Gill N."/>
            <person name="Joshi T."/>
            <person name="Libault M."/>
            <person name="Sethuraman A."/>
            <person name="Zhang X."/>
            <person name="Shinozaki K."/>
            <person name="Nguyen H."/>
            <person name="Wing R."/>
            <person name="Cregan P."/>
            <person name="Specht J."/>
            <person name="Grimwood J."/>
            <person name="Rokhsar D."/>
            <person name="Stacey G."/>
            <person name="Shoemaker R."/>
            <person name="Jackson S."/>
        </authorList>
    </citation>
    <scope>NUCLEOTIDE SEQUENCE</scope>
    <source>
        <tissue evidence="2">Callus</tissue>
    </source>
</reference>
<dbReference type="EMBL" id="CM000840">
    <property type="protein sequence ID" value="KRH50605.1"/>
    <property type="molecule type" value="Genomic_DNA"/>
</dbReference>
<dbReference type="FunCoup" id="A0A0R0J739">
    <property type="interactions" value="78"/>
</dbReference>
<keyword evidence="4" id="KW-1185">Reference proteome</keyword>
<evidence type="ECO:0000256" key="1">
    <source>
        <dbReference type="SAM" id="MobiDB-lite"/>
    </source>
</evidence>
<evidence type="ECO:0000313" key="3">
    <source>
        <dbReference type="EnsemblPlants" id="KRH50605"/>
    </source>
</evidence>
<evidence type="ECO:0008006" key="5">
    <source>
        <dbReference type="Google" id="ProtNLM"/>
    </source>
</evidence>
<accession>A0A0R0J739</accession>
<name>A0A0R0J739_SOYBN</name>
<feature type="region of interest" description="Disordered" evidence="1">
    <location>
        <begin position="184"/>
        <end position="215"/>
    </location>
</feature>
<dbReference type="Gramene" id="KRH50605">
    <property type="protein sequence ID" value="KRH50605"/>
    <property type="gene ID" value="GLYMA_07G231700"/>
</dbReference>
<reference evidence="3" key="2">
    <citation type="submission" date="2018-02" db="UniProtKB">
        <authorList>
            <consortium name="EnsemblPlants"/>
        </authorList>
    </citation>
    <scope>IDENTIFICATION</scope>
    <source>
        <strain evidence="3">Williams 82</strain>
    </source>
</reference>
<proteinExistence type="predicted"/>
<dbReference type="EnsemblPlants" id="KRH50605">
    <property type="protein sequence ID" value="KRH50605"/>
    <property type="gene ID" value="GLYMA_07G231700"/>
</dbReference>
<evidence type="ECO:0000313" key="2">
    <source>
        <dbReference type="EMBL" id="KRH50605.1"/>
    </source>
</evidence>
<feature type="compositionally biased region" description="Polar residues" evidence="1">
    <location>
        <begin position="184"/>
        <end position="195"/>
    </location>
</feature>
<evidence type="ECO:0000313" key="4">
    <source>
        <dbReference type="Proteomes" id="UP000008827"/>
    </source>
</evidence>
<feature type="region of interest" description="Disordered" evidence="1">
    <location>
        <begin position="84"/>
        <end position="106"/>
    </location>
</feature>
<gene>
    <name evidence="2" type="ORF">GLYMA_07G231700</name>
</gene>
<sequence length="284" mass="32828">MLVADGEDHRWWTVERIDATDRDVETVTAVTQSSNSGCSGKEQRCIELPTGDISQNSQFFMYPLPPTNPNMCCRPSLFNVEPPNNEVESPTGLENIQLDEGEENSRRDSHLIMAQSVKGFNYRIKEVYNNNEEHGEFKQRKVTQLKSRWNRIHPPIQKFNDCYRQSVYSSSSNPGTPIEVEEYGTTSTMSRSIGQKATKRKSKGKRDENTSNNLNLSSIESAMKDKYANIAKLIELKEAQERHLQEHERCLEYEILMKDTSDMSEKQLQDHKKYCDYIRQKQGF</sequence>
<dbReference type="Proteomes" id="UP000008827">
    <property type="component" value="Chromosome 7"/>
</dbReference>
<protein>
    <recommendedName>
        <fullName evidence="5">No apical meristem-associated C-terminal domain-containing protein</fullName>
    </recommendedName>
</protein>
<dbReference type="PANTHER" id="PTHR45023">
    <property type="match status" value="1"/>
</dbReference>
<dbReference type="InParanoid" id="A0A0R0J739"/>